<feature type="compositionally biased region" description="Pro residues" evidence="2">
    <location>
        <begin position="7"/>
        <end position="27"/>
    </location>
</feature>
<proteinExistence type="predicted"/>
<dbReference type="PANTHER" id="PTHR46014:SF1">
    <property type="entry name" value="TETRATRICOPEPTIDE REPEAT PROTEIN 1"/>
    <property type="match status" value="1"/>
</dbReference>
<dbReference type="PROSITE" id="PS50293">
    <property type="entry name" value="TPR_REGION"/>
    <property type="match status" value="1"/>
</dbReference>
<protein>
    <recommendedName>
        <fullName evidence="5">Tetratricopeptide repeat protein 1</fullName>
    </recommendedName>
</protein>
<keyword evidence="4" id="KW-1185">Reference proteome</keyword>
<comment type="caution">
    <text evidence="3">The sequence shown here is derived from an EMBL/GenBank/DDBJ whole genome shotgun (WGS) entry which is preliminary data.</text>
</comment>
<dbReference type="Pfam" id="PF13181">
    <property type="entry name" value="TPR_8"/>
    <property type="match status" value="1"/>
</dbReference>
<sequence length="280" mass="29665">MAALRSPFPPASATPPSPLPPSSPPLLPSASDQPSHRLASSSRPSSLSRPCAFSSAAASPPSPPPSPPHTAVEDAAADPPASPEDAEEAEGEAAEGEELTESERNEMIEMANAAKERGNAFFKAGEVDQAIECYSEAIELAPPRAEELATYYANRAACYAKSGRHRFVAEDCTAALAIQPSHVKALMRRAQAKEAMDEPNDALEDMKKVVELDPSIKAAAAAVPRLQRAADAKLEAQKEEMIGKLKDLGNTVLGKFGLSLNNFKAEQDPTTGSYNISFQQ</sequence>
<dbReference type="Proteomes" id="UP001515480">
    <property type="component" value="Unassembled WGS sequence"/>
</dbReference>
<dbReference type="SMART" id="SM00028">
    <property type="entry name" value="TPR"/>
    <property type="match status" value="3"/>
</dbReference>
<dbReference type="InterPro" id="IPR052769">
    <property type="entry name" value="TPR_domain_protein"/>
</dbReference>
<dbReference type="Gene3D" id="1.25.40.10">
    <property type="entry name" value="Tetratricopeptide repeat domain"/>
    <property type="match status" value="1"/>
</dbReference>
<name>A0AB34IGB0_PRYPA</name>
<evidence type="ECO:0000256" key="1">
    <source>
        <dbReference type="PROSITE-ProRule" id="PRU00339"/>
    </source>
</evidence>
<feature type="repeat" description="TPR" evidence="1">
    <location>
        <begin position="183"/>
        <end position="216"/>
    </location>
</feature>
<dbReference type="Pfam" id="PF00515">
    <property type="entry name" value="TPR_1"/>
    <property type="match status" value="1"/>
</dbReference>
<evidence type="ECO:0000313" key="4">
    <source>
        <dbReference type="Proteomes" id="UP001515480"/>
    </source>
</evidence>
<accession>A0AB34IGB0</accession>
<dbReference type="InterPro" id="IPR019734">
    <property type="entry name" value="TPR_rpt"/>
</dbReference>
<dbReference type="EMBL" id="JBGBPQ010000026">
    <property type="protein sequence ID" value="KAL1499110.1"/>
    <property type="molecule type" value="Genomic_DNA"/>
</dbReference>
<dbReference type="PANTHER" id="PTHR46014">
    <property type="entry name" value="TETRATRICOPEPTIDE REPEAT PROTEIN 1"/>
    <property type="match status" value="1"/>
</dbReference>
<dbReference type="AlphaFoldDB" id="A0AB34IGB0"/>
<dbReference type="SUPFAM" id="SSF48452">
    <property type="entry name" value="TPR-like"/>
    <property type="match status" value="1"/>
</dbReference>
<dbReference type="PROSITE" id="PS50005">
    <property type="entry name" value="TPR"/>
    <property type="match status" value="2"/>
</dbReference>
<evidence type="ECO:0008006" key="5">
    <source>
        <dbReference type="Google" id="ProtNLM"/>
    </source>
</evidence>
<feature type="compositionally biased region" description="Acidic residues" evidence="2">
    <location>
        <begin position="84"/>
        <end position="100"/>
    </location>
</feature>
<reference evidence="3 4" key="1">
    <citation type="journal article" date="2024" name="Science">
        <title>Giant polyketide synthase enzymes in the biosynthesis of giant marine polyether toxins.</title>
        <authorList>
            <person name="Fallon T.R."/>
            <person name="Shende V.V."/>
            <person name="Wierzbicki I.H."/>
            <person name="Pendleton A.L."/>
            <person name="Watervoot N.F."/>
            <person name="Auber R.P."/>
            <person name="Gonzalez D.J."/>
            <person name="Wisecaver J.H."/>
            <person name="Moore B.S."/>
        </authorList>
    </citation>
    <scope>NUCLEOTIDE SEQUENCE [LARGE SCALE GENOMIC DNA]</scope>
    <source>
        <strain evidence="3 4">12B1</strain>
    </source>
</reference>
<keyword evidence="1" id="KW-0802">TPR repeat</keyword>
<feature type="compositionally biased region" description="Low complexity" evidence="2">
    <location>
        <begin position="28"/>
        <end position="59"/>
    </location>
</feature>
<gene>
    <name evidence="3" type="ORF">AB1Y20_013622</name>
</gene>
<evidence type="ECO:0000256" key="2">
    <source>
        <dbReference type="SAM" id="MobiDB-lite"/>
    </source>
</evidence>
<organism evidence="3 4">
    <name type="scientific">Prymnesium parvum</name>
    <name type="common">Toxic golden alga</name>
    <dbReference type="NCBI Taxonomy" id="97485"/>
    <lineage>
        <taxon>Eukaryota</taxon>
        <taxon>Haptista</taxon>
        <taxon>Haptophyta</taxon>
        <taxon>Prymnesiophyceae</taxon>
        <taxon>Prymnesiales</taxon>
        <taxon>Prymnesiaceae</taxon>
        <taxon>Prymnesium</taxon>
    </lineage>
</organism>
<dbReference type="InterPro" id="IPR011990">
    <property type="entry name" value="TPR-like_helical_dom_sf"/>
</dbReference>
<feature type="repeat" description="TPR" evidence="1">
    <location>
        <begin position="111"/>
        <end position="144"/>
    </location>
</feature>
<feature type="region of interest" description="Disordered" evidence="2">
    <location>
        <begin position="1"/>
        <end position="103"/>
    </location>
</feature>
<evidence type="ECO:0000313" key="3">
    <source>
        <dbReference type="EMBL" id="KAL1499110.1"/>
    </source>
</evidence>